<evidence type="ECO:0000256" key="4">
    <source>
        <dbReference type="ARBA" id="ARBA00023315"/>
    </source>
</evidence>
<evidence type="ECO:0000256" key="3">
    <source>
        <dbReference type="ARBA" id="ARBA00022679"/>
    </source>
</evidence>
<protein>
    <recommendedName>
        <fullName evidence="5">Probable acetyl-CoA acetyltransferase</fullName>
        <ecNumber evidence="2">2.3.1.9</ecNumber>
    </recommendedName>
</protein>
<reference evidence="11" key="1">
    <citation type="submission" date="2015-12" db="EMBL/GenBank/DDBJ databases">
        <authorList>
            <person name="Shamseldin A."/>
            <person name="Moawad H."/>
            <person name="Abd El-Rahim W.M."/>
            <person name="Sadowsky M.J."/>
        </authorList>
    </citation>
    <scope>NUCLEOTIDE SEQUENCE [LARGE SCALE GENOMIC DNA]</scope>
    <source>
        <strain evidence="11">JAM AC0309</strain>
    </source>
</reference>
<feature type="domain" description="Thiolase C-terminal" evidence="9">
    <location>
        <begin position="272"/>
        <end position="392"/>
    </location>
</feature>
<dbReference type="InterPro" id="IPR020613">
    <property type="entry name" value="Thiolase_CS"/>
</dbReference>
<dbReference type="InterPro" id="IPR020616">
    <property type="entry name" value="Thiolase_N"/>
</dbReference>
<keyword evidence="4 7" id="KW-0012">Acyltransferase</keyword>
<dbReference type="PROSITE" id="PS00737">
    <property type="entry name" value="THIOLASE_2"/>
    <property type="match status" value="1"/>
</dbReference>
<dbReference type="PANTHER" id="PTHR18919">
    <property type="entry name" value="ACETYL-COA C-ACYLTRANSFERASE"/>
    <property type="match status" value="1"/>
</dbReference>
<sequence length="394" mass="39833">MSDNAVVIIAAARTPQGRVRGSLARLSAVDLGIHAARAVLERSGVPAEAIEAAIMGQVLPAGCGQNPSRQVALGAGLAPSVATSSVNSVCLSGARAIADAARLVRLGDADAVLAGGMESMTNAPHLLPGVRMGWVYGTQSALDHAAHDGLTDAVDGISMGESTERHVGRLGISRAEQDEVAAASHQRAAAAADDGRLAPEIAAIEIAHRRGTTTVDSDEGVRPDSTAETLGALRPAFTADGTITAGNASPLSDGAAAVVVAREHWAREQGATILARVVGWGEVAGPDNSLHSQPSRAITAALDRVGWSVDSLDHIEINEAFAAVSIQSTRDLGVDPTIVNPDGGAIALGHPIGASGARLVAHAAHAVHEGRARRAAISLCGGGGQGQSMLLESV</sequence>
<accession>A0A0U4NWS1</accession>
<dbReference type="Pfam" id="PF00108">
    <property type="entry name" value="Thiolase_N"/>
    <property type="match status" value="1"/>
</dbReference>
<evidence type="ECO:0000259" key="8">
    <source>
        <dbReference type="Pfam" id="PF00108"/>
    </source>
</evidence>
<dbReference type="PROSITE" id="PS00099">
    <property type="entry name" value="THIOLASE_3"/>
    <property type="match status" value="1"/>
</dbReference>
<dbReference type="OrthoDB" id="3204099at2"/>
<feature type="active site" description="Proton acceptor" evidence="6">
    <location>
        <position position="350"/>
    </location>
</feature>
<comment type="similarity">
    <text evidence="1 7">Belongs to the thiolase-like superfamily. Thiolase family.</text>
</comment>
<evidence type="ECO:0000256" key="6">
    <source>
        <dbReference type="PIRSR" id="PIRSR000429-1"/>
    </source>
</evidence>
<feature type="domain" description="Thiolase N-terminal" evidence="8">
    <location>
        <begin position="6"/>
        <end position="263"/>
    </location>
</feature>
<evidence type="ECO:0000313" key="10">
    <source>
        <dbReference type="EMBL" id="BAU32659.1"/>
    </source>
</evidence>
<dbReference type="RefSeq" id="WP_096421998.1">
    <property type="nucleotide sequence ID" value="NZ_AP017315.1"/>
</dbReference>
<evidence type="ECO:0000256" key="5">
    <source>
        <dbReference type="ARBA" id="ARBA00040529"/>
    </source>
</evidence>
<proteinExistence type="inferred from homology"/>
<feature type="active site" description="Proton acceptor" evidence="6">
    <location>
        <position position="380"/>
    </location>
</feature>
<dbReference type="InterPro" id="IPR020610">
    <property type="entry name" value="Thiolase_AS"/>
</dbReference>
<evidence type="ECO:0000313" key="11">
    <source>
        <dbReference type="Proteomes" id="UP000218965"/>
    </source>
</evidence>
<dbReference type="EC" id="2.3.1.9" evidence="2"/>
<organism evidence="10 11">
    <name type="scientific">Microcella alkaliphila</name>
    <dbReference type="NCBI Taxonomy" id="279828"/>
    <lineage>
        <taxon>Bacteria</taxon>
        <taxon>Bacillati</taxon>
        <taxon>Actinomycetota</taxon>
        <taxon>Actinomycetes</taxon>
        <taxon>Micrococcales</taxon>
        <taxon>Microbacteriaceae</taxon>
        <taxon>Microcella</taxon>
    </lineage>
</organism>
<gene>
    <name evidence="10" type="ORF">MalAC0309_1811</name>
</gene>
<evidence type="ECO:0000259" key="9">
    <source>
        <dbReference type="Pfam" id="PF02803"/>
    </source>
</evidence>
<dbReference type="NCBIfam" id="TIGR01930">
    <property type="entry name" value="AcCoA-C-Actrans"/>
    <property type="match status" value="1"/>
</dbReference>
<dbReference type="PIRSF" id="PIRSF000429">
    <property type="entry name" value="Ac-CoA_Ac_transf"/>
    <property type="match status" value="1"/>
</dbReference>
<evidence type="ECO:0000256" key="1">
    <source>
        <dbReference type="ARBA" id="ARBA00010982"/>
    </source>
</evidence>
<keyword evidence="3 7" id="KW-0808">Transferase</keyword>
<dbReference type="GO" id="GO:0003985">
    <property type="term" value="F:acetyl-CoA C-acetyltransferase activity"/>
    <property type="evidence" value="ECO:0007669"/>
    <property type="project" value="UniProtKB-EC"/>
</dbReference>
<dbReference type="PANTHER" id="PTHR18919:SF107">
    <property type="entry name" value="ACETYL-COA ACETYLTRANSFERASE, CYTOSOLIC"/>
    <property type="match status" value="1"/>
</dbReference>
<evidence type="ECO:0000256" key="2">
    <source>
        <dbReference type="ARBA" id="ARBA00012705"/>
    </source>
</evidence>
<dbReference type="Proteomes" id="UP000218965">
    <property type="component" value="Chromosome"/>
</dbReference>
<dbReference type="InterPro" id="IPR016039">
    <property type="entry name" value="Thiolase-like"/>
</dbReference>
<dbReference type="InterPro" id="IPR002155">
    <property type="entry name" value="Thiolase"/>
</dbReference>
<dbReference type="EMBL" id="AP017315">
    <property type="protein sequence ID" value="BAU32659.1"/>
    <property type="molecule type" value="Genomic_DNA"/>
</dbReference>
<reference evidence="10 11" key="2">
    <citation type="submission" date="2016-01" db="EMBL/GenBank/DDBJ databases">
        <title>Microcella alkaliphila JAM AC0309 whole genome shotgun sequence.</title>
        <authorList>
            <person name="Kurata A."/>
            <person name="Hirose Y."/>
            <person name="Kishimoto N."/>
            <person name="Kobayashi T."/>
        </authorList>
    </citation>
    <scope>NUCLEOTIDE SEQUENCE [LARGE SCALE GENOMIC DNA]</scope>
    <source>
        <strain evidence="10 11">JAM AC0309</strain>
    </source>
</reference>
<dbReference type="SUPFAM" id="SSF53901">
    <property type="entry name" value="Thiolase-like"/>
    <property type="match status" value="2"/>
</dbReference>
<feature type="active site" description="Acyl-thioester intermediate" evidence="6">
    <location>
        <position position="90"/>
    </location>
</feature>
<dbReference type="InterPro" id="IPR020617">
    <property type="entry name" value="Thiolase_C"/>
</dbReference>
<dbReference type="CDD" id="cd00751">
    <property type="entry name" value="thiolase"/>
    <property type="match status" value="1"/>
</dbReference>
<dbReference type="Pfam" id="PF02803">
    <property type="entry name" value="Thiolase_C"/>
    <property type="match status" value="1"/>
</dbReference>
<evidence type="ECO:0000256" key="7">
    <source>
        <dbReference type="RuleBase" id="RU003557"/>
    </source>
</evidence>
<name>A0A0U4NWS1_9MICO</name>
<dbReference type="Gene3D" id="3.40.47.10">
    <property type="match status" value="2"/>
</dbReference>
<dbReference type="AlphaFoldDB" id="A0A0U4NWS1"/>
<dbReference type="KEGG" id="malk:MalAC0309_1811"/>